<gene>
    <name evidence="1" type="ORF">MNBD_BACTEROID07-2129</name>
</gene>
<organism evidence="1">
    <name type="scientific">hydrothermal vent metagenome</name>
    <dbReference type="NCBI Taxonomy" id="652676"/>
    <lineage>
        <taxon>unclassified sequences</taxon>
        <taxon>metagenomes</taxon>
        <taxon>ecological metagenomes</taxon>
    </lineage>
</organism>
<accession>A0A3B0UES7</accession>
<name>A0A3B0UES7_9ZZZZ</name>
<evidence type="ECO:0008006" key="2">
    <source>
        <dbReference type="Google" id="ProtNLM"/>
    </source>
</evidence>
<evidence type="ECO:0000313" key="1">
    <source>
        <dbReference type="EMBL" id="VAW27620.1"/>
    </source>
</evidence>
<dbReference type="EMBL" id="UOET01000137">
    <property type="protein sequence ID" value="VAW27620.1"/>
    <property type="molecule type" value="Genomic_DNA"/>
</dbReference>
<dbReference type="AlphaFoldDB" id="A0A3B0UES7"/>
<proteinExistence type="predicted"/>
<protein>
    <recommendedName>
        <fullName evidence="2">SRPBCC family protein</fullName>
    </recommendedName>
</protein>
<dbReference type="Gene3D" id="3.30.530.20">
    <property type="match status" value="1"/>
</dbReference>
<dbReference type="InterPro" id="IPR023393">
    <property type="entry name" value="START-like_dom_sf"/>
</dbReference>
<dbReference type="SUPFAM" id="SSF55961">
    <property type="entry name" value="Bet v1-like"/>
    <property type="match status" value="1"/>
</dbReference>
<reference evidence="1" key="1">
    <citation type="submission" date="2018-06" db="EMBL/GenBank/DDBJ databases">
        <authorList>
            <person name="Zhirakovskaya E."/>
        </authorList>
    </citation>
    <scope>NUCLEOTIDE SEQUENCE</scope>
</reference>
<sequence>MKIDGKKAVISANQNKVFQFLSDFNNYEKLMPEQIVNWQSDTETCSFTIKGMADLKLKFARKEASRLLELVPEGKTPVKFSLLVNLEPDTLNEQKTVVNVHVDADLNPMLAMIAKRPFENLANTISEELHKVFEKG</sequence>